<dbReference type="GO" id="GO:0006777">
    <property type="term" value="P:Mo-molybdopterin cofactor biosynthetic process"/>
    <property type="evidence" value="ECO:0007669"/>
    <property type="project" value="InterPro"/>
</dbReference>
<dbReference type="PANTHER" id="PTHR40072:SF1">
    <property type="entry name" value="MOLYBDOPTERIN-GUANINE DINUCLEOTIDE BIOSYNTHESIS ADAPTER PROTEIN"/>
    <property type="match status" value="1"/>
</dbReference>
<accession>W0I3P5</accession>
<dbReference type="Pfam" id="PF03205">
    <property type="entry name" value="MobB"/>
    <property type="match status" value="1"/>
</dbReference>
<dbReference type="RefSeq" id="WP_025424165.1">
    <property type="nucleotide sequence ID" value="NZ_CP006569.1"/>
</dbReference>
<feature type="domain" description="Molybdopterin-guanine dinucleotide biosynthesis protein B (MobB)" evidence="1">
    <location>
        <begin position="9"/>
        <end position="142"/>
    </location>
</feature>
<dbReference type="PATRIC" id="fig|1239307.3.peg.4513"/>
<sequence length="171" mass="18746">MTVSPLPLLAVAAYSGTGKTTLLQQLIPLLDQAGLRVGIIKHTHHKMDVDTPGKDSYTLRKAGARQTMVASAARWALMTENVPAQMPSLAWLANQMDPSLLDVILVEGFKHEPVSKIALYRSATGQDWRTLLDRHVIAIASDVPLDCALPQLNINQPAEIARFIMTWLGRS</sequence>
<protein>
    <submittedName>
        <fullName evidence="2">Molybdopterin-guanine biosynthesis protein</fullName>
    </submittedName>
</protein>
<dbReference type="GO" id="GO:0005525">
    <property type="term" value="F:GTP binding"/>
    <property type="evidence" value="ECO:0007669"/>
    <property type="project" value="InterPro"/>
</dbReference>
<dbReference type="Proteomes" id="UP000019028">
    <property type="component" value="Chromosome"/>
</dbReference>
<dbReference type="Gene3D" id="3.40.50.300">
    <property type="entry name" value="P-loop containing nucleotide triphosphate hydrolases"/>
    <property type="match status" value="1"/>
</dbReference>
<dbReference type="NCBIfam" id="NF008021">
    <property type="entry name" value="PRK10751.1"/>
    <property type="match status" value="1"/>
</dbReference>
<dbReference type="PANTHER" id="PTHR40072">
    <property type="entry name" value="MOLYBDOPTERIN-GUANINE DINUCLEOTIDE BIOSYNTHESIS ADAPTER PROTEIN-RELATED"/>
    <property type="match status" value="1"/>
</dbReference>
<evidence type="ECO:0000313" key="2">
    <source>
        <dbReference type="EMBL" id="AHF79043.1"/>
    </source>
</evidence>
<dbReference type="EMBL" id="CP006569">
    <property type="protein sequence ID" value="AHF79043.1"/>
    <property type="molecule type" value="Genomic_DNA"/>
</dbReference>
<proteinExistence type="predicted"/>
<dbReference type="NCBIfam" id="TIGR00176">
    <property type="entry name" value="mobB"/>
    <property type="match status" value="1"/>
</dbReference>
<dbReference type="InterPro" id="IPR027417">
    <property type="entry name" value="P-loop_NTPase"/>
</dbReference>
<dbReference type="OrthoDB" id="9804758at2"/>
<organism evidence="2 3">
    <name type="scientific">Sodalis praecaptivus</name>
    <dbReference type="NCBI Taxonomy" id="1239307"/>
    <lineage>
        <taxon>Bacteria</taxon>
        <taxon>Pseudomonadati</taxon>
        <taxon>Pseudomonadota</taxon>
        <taxon>Gammaproteobacteria</taxon>
        <taxon>Enterobacterales</taxon>
        <taxon>Bruguierivoracaceae</taxon>
        <taxon>Sodalis</taxon>
    </lineage>
</organism>
<evidence type="ECO:0000259" key="1">
    <source>
        <dbReference type="Pfam" id="PF03205"/>
    </source>
</evidence>
<dbReference type="HOGENOM" id="CLU_068199_2_1_6"/>
<dbReference type="InterPro" id="IPR052539">
    <property type="entry name" value="MGD_biosynthesis_adapter"/>
</dbReference>
<gene>
    <name evidence="2" type="primary">mobB</name>
    <name evidence="2" type="ORF">Sant_4087</name>
</gene>
<evidence type="ECO:0000313" key="3">
    <source>
        <dbReference type="Proteomes" id="UP000019028"/>
    </source>
</evidence>
<name>W0I3P5_9GAMM</name>
<dbReference type="AlphaFoldDB" id="W0I3P5"/>
<reference evidence="2 3" key="1">
    <citation type="journal article" date="2014" name="Genome Biol. Evol.">
        <title>Genome degeneration and adaptation in a nascent stage of symbiosis.</title>
        <authorList>
            <person name="Oakeson K.F."/>
            <person name="Gil R."/>
            <person name="Clayton A.L."/>
            <person name="Dunn D.M."/>
            <person name="von Niederhausern A.C."/>
            <person name="Hamil C."/>
            <person name="Aoyagi A."/>
            <person name="Duval B."/>
            <person name="Baca A."/>
            <person name="Silva F.J."/>
            <person name="Vallier A."/>
            <person name="Jackson D.G."/>
            <person name="Latorre A."/>
            <person name="Weiss R.B."/>
            <person name="Heddi A."/>
            <person name="Moya A."/>
            <person name="Dale C."/>
        </authorList>
    </citation>
    <scope>NUCLEOTIDE SEQUENCE [LARGE SCALE GENOMIC DNA]</scope>
    <source>
        <strain evidence="2 3">HS1</strain>
    </source>
</reference>
<dbReference type="KEGG" id="sod:Sant_4087"/>
<dbReference type="SUPFAM" id="SSF52540">
    <property type="entry name" value="P-loop containing nucleoside triphosphate hydrolases"/>
    <property type="match status" value="1"/>
</dbReference>
<keyword evidence="3" id="KW-1185">Reference proteome</keyword>
<dbReference type="CDD" id="cd03116">
    <property type="entry name" value="MobB"/>
    <property type="match status" value="1"/>
</dbReference>
<dbReference type="FunFam" id="3.40.50.300:FF:000920">
    <property type="entry name" value="Molybdopterin-guanine dinucleotide biosynthesis protein B"/>
    <property type="match status" value="1"/>
</dbReference>
<dbReference type="InterPro" id="IPR004435">
    <property type="entry name" value="MobB_dom"/>
</dbReference>